<evidence type="ECO:0000313" key="1">
    <source>
        <dbReference type="EMBL" id="KAF8750812.1"/>
    </source>
</evidence>
<organism evidence="1 2">
    <name type="scientific">Rhizoctonia solani</name>
    <dbReference type="NCBI Taxonomy" id="456999"/>
    <lineage>
        <taxon>Eukaryota</taxon>
        <taxon>Fungi</taxon>
        <taxon>Dikarya</taxon>
        <taxon>Basidiomycota</taxon>
        <taxon>Agaricomycotina</taxon>
        <taxon>Agaricomycetes</taxon>
        <taxon>Cantharellales</taxon>
        <taxon>Ceratobasidiaceae</taxon>
        <taxon>Rhizoctonia</taxon>
    </lineage>
</organism>
<dbReference type="EMBL" id="JACYCF010000019">
    <property type="protein sequence ID" value="KAF8750812.1"/>
    <property type="molecule type" value="Genomic_DNA"/>
</dbReference>
<dbReference type="Proteomes" id="UP000614334">
    <property type="component" value="Unassembled WGS sequence"/>
</dbReference>
<comment type="caution">
    <text evidence="1">The sequence shown here is derived from an EMBL/GenBank/DDBJ whole genome shotgun (WGS) entry which is preliminary data.</text>
</comment>
<protein>
    <submittedName>
        <fullName evidence="1">Uncharacterized protein</fullName>
    </submittedName>
</protein>
<accession>A0A8H7I7B5</accession>
<reference evidence="1" key="1">
    <citation type="submission" date="2020-09" db="EMBL/GenBank/DDBJ databases">
        <title>Comparative genome analyses of four rice-infecting Rhizoctonia solani isolates reveal extensive enrichment of homogalacturonan modification genes.</title>
        <authorList>
            <person name="Lee D.-Y."/>
            <person name="Jeon J."/>
            <person name="Kim K.-T."/>
            <person name="Cheong K."/>
            <person name="Song H."/>
            <person name="Choi G."/>
            <person name="Ko J."/>
            <person name="Opiyo S.O."/>
            <person name="Zuo S."/>
            <person name="Madhav S."/>
            <person name="Lee Y.-H."/>
            <person name="Wang G.-L."/>
        </authorList>
    </citation>
    <scope>NUCLEOTIDE SEQUENCE</scope>
    <source>
        <strain evidence="1">AG1-IA B2</strain>
    </source>
</reference>
<proteinExistence type="predicted"/>
<name>A0A8H7I7B5_9AGAM</name>
<evidence type="ECO:0000313" key="2">
    <source>
        <dbReference type="Proteomes" id="UP000614334"/>
    </source>
</evidence>
<dbReference type="AlphaFoldDB" id="A0A8H7I7B5"/>
<sequence length="106" mass="11415">MDRIMLGTDEQKLRSGLLAEWTAYYAPDRRYRALDAQSVADAGQMDRRVDLGVYALHGSQKAGVCVCDALHDGSLQGTGSSATSDGQSTVAIVDVGTDKTTRLFFL</sequence>
<gene>
    <name evidence="1" type="ORF">RHS01_09176</name>
</gene>